<dbReference type="InterPro" id="IPR003488">
    <property type="entry name" value="DprA"/>
</dbReference>
<dbReference type="RefSeq" id="WP_079476153.1">
    <property type="nucleotide sequence ID" value="NZ_BJUN01000001.1"/>
</dbReference>
<dbReference type="SUPFAM" id="SSF102405">
    <property type="entry name" value="MCP/YpsA-like"/>
    <property type="match status" value="1"/>
</dbReference>
<dbReference type="Gene3D" id="3.40.50.450">
    <property type="match status" value="1"/>
</dbReference>
<dbReference type="Proteomes" id="UP000321051">
    <property type="component" value="Unassembled WGS sequence"/>
</dbReference>
<evidence type="ECO:0000259" key="2">
    <source>
        <dbReference type="Pfam" id="PF02481"/>
    </source>
</evidence>
<dbReference type="PANTHER" id="PTHR43022:SF1">
    <property type="entry name" value="PROTEIN SMF"/>
    <property type="match status" value="1"/>
</dbReference>
<gene>
    <name evidence="3" type="primary">smf</name>
    <name evidence="3" type="ORF">MHA01_02860</name>
</gene>
<dbReference type="NCBIfam" id="TIGR00732">
    <property type="entry name" value="dprA"/>
    <property type="match status" value="1"/>
</dbReference>
<evidence type="ECO:0000256" key="1">
    <source>
        <dbReference type="ARBA" id="ARBA00006525"/>
    </source>
</evidence>
<reference evidence="3 4" key="1">
    <citation type="submission" date="2019-07" db="EMBL/GenBank/DDBJ databases">
        <title>Whole genome shotgun sequence of Marinococcus halophilus NBRC 102359.</title>
        <authorList>
            <person name="Hosoyama A."/>
            <person name="Uohara A."/>
            <person name="Ohji S."/>
            <person name="Ichikawa N."/>
        </authorList>
    </citation>
    <scope>NUCLEOTIDE SEQUENCE [LARGE SCALE GENOMIC DNA]</scope>
    <source>
        <strain evidence="3 4">NBRC 102359</strain>
    </source>
</reference>
<evidence type="ECO:0000313" key="4">
    <source>
        <dbReference type="Proteomes" id="UP000321051"/>
    </source>
</evidence>
<dbReference type="AlphaFoldDB" id="A0A510Y3G3"/>
<name>A0A510Y3G3_MARHA</name>
<keyword evidence="4" id="KW-1185">Reference proteome</keyword>
<dbReference type="EMBL" id="BJUN01000001">
    <property type="protein sequence ID" value="GEK57381.1"/>
    <property type="molecule type" value="Genomic_DNA"/>
</dbReference>
<accession>A0A510Y3G3</accession>
<dbReference type="PANTHER" id="PTHR43022">
    <property type="entry name" value="PROTEIN SMF"/>
    <property type="match status" value="1"/>
</dbReference>
<comment type="caution">
    <text evidence="3">The sequence shown here is derived from an EMBL/GenBank/DDBJ whole genome shotgun (WGS) entry which is preliminary data.</text>
</comment>
<dbReference type="InterPro" id="IPR057666">
    <property type="entry name" value="DrpA_SLOG"/>
</dbReference>
<dbReference type="GO" id="GO:0009294">
    <property type="term" value="P:DNA-mediated transformation"/>
    <property type="evidence" value="ECO:0007669"/>
    <property type="project" value="InterPro"/>
</dbReference>
<organism evidence="3 4">
    <name type="scientific">Marinococcus halophilus</name>
    <dbReference type="NCBI Taxonomy" id="1371"/>
    <lineage>
        <taxon>Bacteria</taxon>
        <taxon>Bacillati</taxon>
        <taxon>Bacillota</taxon>
        <taxon>Bacilli</taxon>
        <taxon>Bacillales</taxon>
        <taxon>Bacillaceae</taxon>
        <taxon>Marinococcus</taxon>
    </lineage>
</organism>
<feature type="domain" description="Smf/DprA SLOG" evidence="2">
    <location>
        <begin position="78"/>
        <end position="282"/>
    </location>
</feature>
<comment type="similarity">
    <text evidence="1">Belongs to the DprA/Smf family.</text>
</comment>
<protein>
    <submittedName>
        <fullName evidence="3">DNA processing protein DprA</fullName>
    </submittedName>
</protein>
<sequence length="292" mass="32577">MHNLSFNERLLAVHEFPLFQWKHVAELMRCDPELLLPFKQPHLLPLNNEHLIAWRQYVRELTVQRRLSWYREQGIGWITYFDVRYPSSLKSIYDAPWVLYTKGNTGLLREAPRLAVVGSRSMTSYGKKAVEAFLPEKAAGQLQVVSGLARGVDGHAHRHALKAGYPVIAVLGSGFGHLYPKEHLGLAKNIAASGLLLSEYAPDRPPRKWHFPARNRIISGLSDKIFVVEADVNSGSLITASLALEQGRDVCALPGPVFSKQSSGTNQLIYDGALPVLQPEDLSIVRRPDSVS</sequence>
<dbReference type="OrthoDB" id="9785707at2"/>
<proteinExistence type="inferred from homology"/>
<dbReference type="Pfam" id="PF02481">
    <property type="entry name" value="DNA_processg_A"/>
    <property type="match status" value="1"/>
</dbReference>
<dbReference type="STRING" id="1371.GCA_900166605_02427"/>
<evidence type="ECO:0000313" key="3">
    <source>
        <dbReference type="EMBL" id="GEK57381.1"/>
    </source>
</evidence>